<evidence type="ECO:0000313" key="2">
    <source>
        <dbReference type="Proteomes" id="UP000240357"/>
    </source>
</evidence>
<evidence type="ECO:0000313" key="1">
    <source>
        <dbReference type="EMBL" id="PSR54055.1"/>
    </source>
</evidence>
<protein>
    <submittedName>
        <fullName evidence="1">Uncharacterized protein</fullName>
    </submittedName>
</protein>
<keyword evidence="2" id="KW-1185">Reference proteome</keyword>
<organism evidence="1 2">
    <name type="scientific">Adhaeribacter arboris</name>
    <dbReference type="NCBI Taxonomy" id="2072846"/>
    <lineage>
        <taxon>Bacteria</taxon>
        <taxon>Pseudomonadati</taxon>
        <taxon>Bacteroidota</taxon>
        <taxon>Cytophagia</taxon>
        <taxon>Cytophagales</taxon>
        <taxon>Hymenobacteraceae</taxon>
        <taxon>Adhaeribacter</taxon>
    </lineage>
</organism>
<dbReference type="Proteomes" id="UP000240357">
    <property type="component" value="Unassembled WGS sequence"/>
</dbReference>
<dbReference type="Gene3D" id="2.130.10.10">
    <property type="entry name" value="YVTN repeat-like/Quinoprotein amine dehydrogenase"/>
    <property type="match status" value="1"/>
</dbReference>
<reference evidence="1 2" key="1">
    <citation type="submission" date="2018-03" db="EMBL/GenBank/DDBJ databases">
        <title>Adhaeribacter sp. HMF7605 Genome sequencing and assembly.</title>
        <authorList>
            <person name="Kang H."/>
            <person name="Kang J."/>
            <person name="Cha I."/>
            <person name="Kim H."/>
            <person name="Joh K."/>
        </authorList>
    </citation>
    <scope>NUCLEOTIDE SEQUENCE [LARGE SCALE GENOMIC DNA]</scope>
    <source>
        <strain evidence="1 2">HMF7605</strain>
    </source>
</reference>
<comment type="caution">
    <text evidence="1">The sequence shown here is derived from an EMBL/GenBank/DDBJ whole genome shotgun (WGS) entry which is preliminary data.</text>
</comment>
<dbReference type="SUPFAM" id="SSF82171">
    <property type="entry name" value="DPP6 N-terminal domain-like"/>
    <property type="match status" value="1"/>
</dbReference>
<sequence>MKNFLFTLIFILNCLSLVVSRAEEVIVRAGSRLPVANKAKDLKFGCNQLGQAEADSSYSGRVRKVISGRIIHRFFDTSPLSPSGRYLALFRFPSESESPKPGRAGDVVLVDMQTNKERVVAQSRGYEMQMGANVQWGSSDQKLYFNDVDTTTWKAFAVQLNPFSGKAKRMSNTVFMVSNNGKYLVSYNLVSSRFAQVGYGVVLPDNLTKRNIGPVETDGLDITTVATNKTKRIATIRQIYEQSVPSIKIPNPEEHEFYLFQVKWNPQGTRLLTTIQWSPVKGGSRRRAVITMRPDGSDIRTAITPEQWSKGGHHVNWMPDGERISMNLNVDGQPGLEFITAKYDGSDLKVAFTPGSGHPSYHPAGLPLVITDAYPDEPIAPGKGISPIRLLNTYTGQEEEIFKIFVSDTQGEFRIDPHPAWDRIGGYVIFNGYEGNTRNVFIADLKDLVTKYSKNIPAEKQSEKKLKTAEGF</sequence>
<dbReference type="AlphaFoldDB" id="A0A2T2YEW3"/>
<proteinExistence type="predicted"/>
<gene>
    <name evidence="1" type="ORF">AHMF7605_11245</name>
</gene>
<dbReference type="EMBL" id="PYFT01000001">
    <property type="protein sequence ID" value="PSR54055.1"/>
    <property type="molecule type" value="Genomic_DNA"/>
</dbReference>
<dbReference type="InterPro" id="IPR015943">
    <property type="entry name" value="WD40/YVTN_repeat-like_dom_sf"/>
</dbReference>
<dbReference type="RefSeq" id="WP_106929336.1">
    <property type="nucleotide sequence ID" value="NZ_PYFT01000001.1"/>
</dbReference>
<name>A0A2T2YEW3_9BACT</name>
<dbReference type="OrthoDB" id="5174394at2"/>
<accession>A0A2T2YEW3</accession>